<feature type="region of interest" description="Disordered" evidence="2">
    <location>
        <begin position="442"/>
        <end position="477"/>
    </location>
</feature>
<keyword evidence="3" id="KW-0812">Transmembrane</keyword>
<feature type="transmembrane region" description="Helical" evidence="3">
    <location>
        <begin position="12"/>
        <end position="35"/>
    </location>
</feature>
<evidence type="ECO:0000256" key="3">
    <source>
        <dbReference type="SAM" id="Phobius"/>
    </source>
</evidence>
<dbReference type="RefSeq" id="WP_234218029.1">
    <property type="nucleotide sequence ID" value="NZ_JAGQAF010000001.1"/>
</dbReference>
<proteinExistence type="predicted"/>
<dbReference type="InterPro" id="IPR036465">
    <property type="entry name" value="vWFA_dom_sf"/>
</dbReference>
<dbReference type="Gene3D" id="3.40.50.410">
    <property type="entry name" value="von Willebrand factor, type A domain"/>
    <property type="match status" value="1"/>
</dbReference>
<dbReference type="Pfam" id="PF13519">
    <property type="entry name" value="VWA_2"/>
    <property type="match status" value="1"/>
</dbReference>
<evidence type="ECO:0000313" key="6">
    <source>
        <dbReference type="Proteomes" id="UP000813672"/>
    </source>
</evidence>
<dbReference type="PROSITE" id="PS50005">
    <property type="entry name" value="TPR"/>
    <property type="match status" value="1"/>
</dbReference>
<gene>
    <name evidence="5" type="ORF">KBY27_00740</name>
</gene>
<evidence type="ECO:0000256" key="1">
    <source>
        <dbReference type="PROSITE-ProRule" id="PRU00339"/>
    </source>
</evidence>
<dbReference type="InterPro" id="IPR002035">
    <property type="entry name" value="VWF_A"/>
</dbReference>
<feature type="repeat" description="TPR" evidence="1">
    <location>
        <begin position="388"/>
        <end position="421"/>
    </location>
</feature>
<dbReference type="PANTHER" id="PTHR22550:SF14">
    <property type="entry name" value="VWFA DOMAIN-CONTAINING PROTEIN"/>
    <property type="match status" value="1"/>
</dbReference>
<accession>A0A9Q3WHB7</accession>
<reference evidence="5" key="1">
    <citation type="journal article" date="2021" name="Environ. Microbiol.">
        <title>Cryptic niche differentiation of novel sediment ecotypes of Rugeria pomeroyi correlates with nitrate respiration.</title>
        <authorList>
            <person name="Lin X."/>
            <person name="McNichol J."/>
            <person name="Chu X."/>
            <person name="Qian Y."/>
            <person name="Luo H."/>
        </authorList>
    </citation>
    <scope>NUCLEOTIDE SEQUENCE</scope>
    <source>
        <strain evidence="5">SZCCDBB064</strain>
    </source>
</reference>
<organism evidence="5 6">
    <name type="scientific">Ruegeria pomeroyi</name>
    <dbReference type="NCBI Taxonomy" id="89184"/>
    <lineage>
        <taxon>Bacteria</taxon>
        <taxon>Pseudomonadati</taxon>
        <taxon>Pseudomonadota</taxon>
        <taxon>Alphaproteobacteria</taxon>
        <taxon>Rhodobacterales</taxon>
        <taxon>Roseobacteraceae</taxon>
        <taxon>Ruegeria</taxon>
    </lineage>
</organism>
<dbReference type="AlphaFoldDB" id="A0A9Q3WHB7"/>
<dbReference type="Gene3D" id="1.25.40.10">
    <property type="entry name" value="Tetratricopeptide repeat domain"/>
    <property type="match status" value="1"/>
</dbReference>
<dbReference type="InterPro" id="IPR011990">
    <property type="entry name" value="TPR-like_helical_dom_sf"/>
</dbReference>
<name>A0A9Q3WHB7_9RHOB</name>
<evidence type="ECO:0000313" key="5">
    <source>
        <dbReference type="EMBL" id="MCE8535976.1"/>
    </source>
</evidence>
<evidence type="ECO:0000259" key="4">
    <source>
        <dbReference type="Pfam" id="PF13519"/>
    </source>
</evidence>
<keyword evidence="3" id="KW-0472">Membrane</keyword>
<feature type="domain" description="VWFA" evidence="4">
    <location>
        <begin position="105"/>
        <end position="210"/>
    </location>
</feature>
<dbReference type="InterPro" id="IPR019734">
    <property type="entry name" value="TPR_rpt"/>
</dbReference>
<dbReference type="InterPro" id="IPR050768">
    <property type="entry name" value="UPF0353/GerABKA_families"/>
</dbReference>
<feature type="compositionally biased region" description="Basic and acidic residues" evidence="2">
    <location>
        <begin position="463"/>
        <end position="477"/>
    </location>
</feature>
<keyword evidence="1" id="KW-0802">TPR repeat</keyword>
<dbReference type="PANTHER" id="PTHR22550">
    <property type="entry name" value="SPORE GERMINATION PROTEIN"/>
    <property type="match status" value="1"/>
</dbReference>
<protein>
    <submittedName>
        <fullName evidence="5">VWA domain-containing protein</fullName>
    </submittedName>
</protein>
<keyword evidence="3" id="KW-1133">Transmembrane helix</keyword>
<evidence type="ECO:0000256" key="2">
    <source>
        <dbReference type="SAM" id="MobiDB-lite"/>
    </source>
</evidence>
<sequence>MSEILLSELGLVVAAFHFLRPLFLLVLVPLAALWWMNRRVATRKPPLPEGIAPHLLAALTVGGGAARRFLPIDHVSVVLALAVIGAAGPSWTRQADPFLAQTGPVVIVLEVTPSMTTPDLAPNRLERAKFKIRDLLELRAGARTALVAYAGTAHRVLPFTEDAQVMLPYLEGLTPDVMPQEGANATAALALAQEILAAEGVGGVLVVADGLDSADVAAFDSAGAGAATTVLAMLPDGVSDIGLDRLGTVPVVRATTDDSDVQRLDRILNVDYRRALLDDDSQPWEDRGWWLAVPAALLALLWFRQGWTMRWGALCLVASVGLNPGAARADGLADWFLTPDQQGYRAFNRNDFTGAGDLFADPMWKGHALYRAGRYDEAIEVLNRLETPEASFTQGLAHIKNRQYRDGVRAFETTLERDPDFPGAAENLETARRIVTYVEDAREASDTGEETGIGADDVVFDNEANRGVDTQTDRQPRGEEAILTSDQWMNTVDTRTGDFLRYRFRFEASGAGQ</sequence>
<dbReference type="EMBL" id="JAGQAF010000001">
    <property type="protein sequence ID" value="MCE8535976.1"/>
    <property type="molecule type" value="Genomic_DNA"/>
</dbReference>
<dbReference type="SUPFAM" id="SSF48452">
    <property type="entry name" value="TPR-like"/>
    <property type="match status" value="1"/>
</dbReference>
<dbReference type="SUPFAM" id="SSF53300">
    <property type="entry name" value="vWA-like"/>
    <property type="match status" value="1"/>
</dbReference>
<comment type="caution">
    <text evidence="5">The sequence shown here is derived from an EMBL/GenBank/DDBJ whole genome shotgun (WGS) entry which is preliminary data.</text>
</comment>
<dbReference type="Proteomes" id="UP000813672">
    <property type="component" value="Unassembled WGS sequence"/>
</dbReference>